<evidence type="ECO:0000256" key="2">
    <source>
        <dbReference type="PROSITE-ProRule" id="PRU00869"/>
    </source>
</evidence>
<dbReference type="InterPro" id="IPR025609">
    <property type="entry name" value="Lsm14-like_N"/>
</dbReference>
<feature type="region of interest" description="Disordered" evidence="3">
    <location>
        <begin position="85"/>
        <end position="190"/>
    </location>
</feature>
<feature type="compositionally biased region" description="Low complexity" evidence="3">
    <location>
        <begin position="85"/>
        <end position="109"/>
    </location>
</feature>
<dbReference type="SMART" id="SM01271">
    <property type="entry name" value="LSM14"/>
    <property type="match status" value="1"/>
</dbReference>
<dbReference type="InterPro" id="IPR025768">
    <property type="entry name" value="TFG_box"/>
</dbReference>
<dbReference type="InterPro" id="IPR025762">
    <property type="entry name" value="DFDF"/>
</dbReference>
<dbReference type="Pfam" id="PF12701">
    <property type="entry name" value="LSM14"/>
    <property type="match status" value="1"/>
</dbReference>
<feature type="compositionally biased region" description="Polar residues" evidence="3">
    <location>
        <begin position="252"/>
        <end position="262"/>
    </location>
</feature>
<dbReference type="GO" id="GO:0000932">
    <property type="term" value="C:P-body"/>
    <property type="evidence" value="ECO:0007669"/>
    <property type="project" value="TreeGrafter"/>
</dbReference>
<evidence type="ECO:0000259" key="4">
    <source>
        <dbReference type="PROSITE" id="PS51512"/>
    </source>
</evidence>
<dbReference type="InterPro" id="IPR025761">
    <property type="entry name" value="FFD_box"/>
</dbReference>
<dbReference type="STRING" id="796925.A0A137P9L9"/>
<organism evidence="7 8">
    <name type="scientific">Conidiobolus coronatus (strain ATCC 28846 / CBS 209.66 / NRRL 28638)</name>
    <name type="common">Delacroixia coronata</name>
    <dbReference type="NCBI Taxonomy" id="796925"/>
    <lineage>
        <taxon>Eukaryota</taxon>
        <taxon>Fungi</taxon>
        <taxon>Fungi incertae sedis</taxon>
        <taxon>Zoopagomycota</taxon>
        <taxon>Entomophthoromycotina</taxon>
        <taxon>Entomophthoromycetes</taxon>
        <taxon>Entomophthorales</taxon>
        <taxon>Ancylistaceae</taxon>
        <taxon>Conidiobolus</taxon>
    </lineage>
</organism>
<feature type="domain" description="DFDF" evidence="4">
    <location>
        <begin position="185"/>
        <end position="221"/>
    </location>
</feature>
<feature type="region of interest" description="Disordered" evidence="3">
    <location>
        <begin position="249"/>
        <end position="365"/>
    </location>
</feature>
<dbReference type="GO" id="GO:0033962">
    <property type="term" value="P:P-body assembly"/>
    <property type="evidence" value="ECO:0007669"/>
    <property type="project" value="TreeGrafter"/>
</dbReference>
<accession>A0A137P9L9</accession>
<dbReference type="Pfam" id="PF09532">
    <property type="entry name" value="FDF"/>
    <property type="match status" value="1"/>
</dbReference>
<dbReference type="GO" id="GO:0003729">
    <property type="term" value="F:mRNA binding"/>
    <property type="evidence" value="ECO:0007669"/>
    <property type="project" value="TreeGrafter"/>
</dbReference>
<dbReference type="SMART" id="SM01199">
    <property type="entry name" value="FDF"/>
    <property type="match status" value="1"/>
</dbReference>
<dbReference type="Proteomes" id="UP000070444">
    <property type="component" value="Unassembled WGS sequence"/>
</dbReference>
<dbReference type="OrthoDB" id="21539at2759"/>
<protein>
    <recommendedName>
        <fullName evidence="9">TFG box profile domain-containing protein</fullName>
    </recommendedName>
</protein>
<evidence type="ECO:0000256" key="1">
    <source>
        <dbReference type="PROSITE-ProRule" id="PRU00846"/>
    </source>
</evidence>
<dbReference type="AlphaFoldDB" id="A0A137P9L9"/>
<feature type="domain" description="FFD box profile" evidence="5">
    <location>
        <begin position="239"/>
        <end position="255"/>
    </location>
</feature>
<evidence type="ECO:0000259" key="6">
    <source>
        <dbReference type="PROSITE" id="PS51536"/>
    </source>
</evidence>
<dbReference type="PANTHER" id="PTHR13586:SF0">
    <property type="entry name" value="TRAILER HITCH, ISOFORM H"/>
    <property type="match status" value="1"/>
</dbReference>
<feature type="compositionally biased region" description="Low complexity" evidence="3">
    <location>
        <begin position="150"/>
        <end position="159"/>
    </location>
</feature>
<feature type="compositionally biased region" description="Basic residues" evidence="3">
    <location>
        <begin position="289"/>
        <end position="299"/>
    </location>
</feature>
<evidence type="ECO:0000256" key="3">
    <source>
        <dbReference type="SAM" id="MobiDB-lite"/>
    </source>
</evidence>
<gene>
    <name evidence="7" type="ORF">CONCODRAFT_78200</name>
</gene>
<dbReference type="Gene3D" id="2.30.30.100">
    <property type="match status" value="1"/>
</dbReference>
<sequence>MSQSYIGSRINLFTKNNLRYQGTVYHIDPIGSAVTLRDVQCFGTEDREIDPTKMIAPSSVVESIRLFNGSEVANLNIVTFSDHIQAPSQQPESQPQSQTSPTSSSSYPRPAEHAPQVNANDEPSASAQNAQYSTQSTNAWKTHSNAEATNQGQYNQQQQASEFGSGPQNGPYDGSNYRGRGSHSQRGRRPYVPRADFDFEQSNAKFDKSQLQQEFRKMSFSNGSESIQAPVVPDPSAEAYYNKGKSFFDNISCESNDKQQASAEAIDRRSRNNQERRNNMETFGQTHVPRGRGGHRGRGGNRGGYYRGRGNYNNPNSGNYNNSNNGNYNNSNNDNSNYHNNRPNYRNNHYNNNQNSHYNSNNAYN</sequence>
<feature type="short sequence motif" description="TFG box" evidence="2">
    <location>
        <begin position="267"/>
        <end position="287"/>
    </location>
</feature>
<evidence type="ECO:0008006" key="9">
    <source>
        <dbReference type="Google" id="ProtNLM"/>
    </source>
</evidence>
<evidence type="ECO:0000259" key="5">
    <source>
        <dbReference type="PROSITE" id="PS51513"/>
    </source>
</evidence>
<dbReference type="PROSITE" id="PS51536">
    <property type="entry name" value="TFG"/>
    <property type="match status" value="1"/>
</dbReference>
<keyword evidence="8" id="KW-1185">Reference proteome</keyword>
<evidence type="ECO:0000313" key="8">
    <source>
        <dbReference type="Proteomes" id="UP000070444"/>
    </source>
</evidence>
<dbReference type="GO" id="GO:0034063">
    <property type="term" value="P:stress granule assembly"/>
    <property type="evidence" value="ECO:0007669"/>
    <property type="project" value="TreeGrafter"/>
</dbReference>
<dbReference type="InterPro" id="IPR019050">
    <property type="entry name" value="FDF_dom"/>
</dbReference>
<dbReference type="PANTHER" id="PTHR13586">
    <property type="entry name" value="SCD6 PROTEIN-RELATED"/>
    <property type="match status" value="1"/>
</dbReference>
<name>A0A137P9L9_CONC2</name>
<dbReference type="PROSITE" id="PS51512">
    <property type="entry name" value="DFDF"/>
    <property type="match status" value="1"/>
</dbReference>
<dbReference type="OMA" id="WYPPPGH"/>
<reference evidence="7 8" key="1">
    <citation type="journal article" date="2015" name="Genome Biol. Evol.">
        <title>Phylogenomic analyses indicate that early fungi evolved digesting cell walls of algal ancestors of land plants.</title>
        <authorList>
            <person name="Chang Y."/>
            <person name="Wang S."/>
            <person name="Sekimoto S."/>
            <person name="Aerts A.L."/>
            <person name="Choi C."/>
            <person name="Clum A."/>
            <person name="LaButti K.M."/>
            <person name="Lindquist E.A."/>
            <person name="Yee Ngan C."/>
            <person name="Ohm R.A."/>
            <person name="Salamov A.A."/>
            <person name="Grigoriev I.V."/>
            <person name="Spatafora J.W."/>
            <person name="Berbee M.L."/>
        </authorList>
    </citation>
    <scope>NUCLEOTIDE SEQUENCE [LARGE SCALE GENOMIC DNA]</scope>
    <source>
        <strain evidence="7 8">NRRL 28638</strain>
    </source>
</reference>
<dbReference type="EMBL" id="KQ964469">
    <property type="protein sequence ID" value="KXN71708.1"/>
    <property type="molecule type" value="Genomic_DNA"/>
</dbReference>
<evidence type="ECO:0000313" key="7">
    <source>
        <dbReference type="EMBL" id="KXN71708.1"/>
    </source>
</evidence>
<feature type="short sequence motif" description="FFD box" evidence="1">
    <location>
        <begin position="239"/>
        <end position="255"/>
    </location>
</feature>
<dbReference type="PROSITE" id="PS51513">
    <property type="entry name" value="FFD"/>
    <property type="match status" value="1"/>
</dbReference>
<feature type="compositionally biased region" description="Basic and acidic residues" evidence="3">
    <location>
        <begin position="265"/>
        <end position="279"/>
    </location>
</feature>
<feature type="compositionally biased region" description="Basic residues" evidence="3">
    <location>
        <begin position="180"/>
        <end position="190"/>
    </location>
</feature>
<proteinExistence type="predicted"/>
<feature type="domain" description="TFG box profile" evidence="6">
    <location>
        <begin position="267"/>
        <end position="287"/>
    </location>
</feature>
<feature type="compositionally biased region" description="Polar residues" evidence="3">
    <location>
        <begin position="117"/>
        <end position="149"/>
    </location>
</feature>
<dbReference type="InterPro" id="IPR010920">
    <property type="entry name" value="LSM_dom_sf"/>
</dbReference>
<dbReference type="SUPFAM" id="SSF50182">
    <property type="entry name" value="Sm-like ribonucleoproteins"/>
    <property type="match status" value="1"/>
</dbReference>
<feature type="compositionally biased region" description="Low complexity" evidence="3">
    <location>
        <begin position="308"/>
        <end position="365"/>
    </location>
</feature>